<gene>
    <name evidence="1" type="ORF">SAMEA3906486_03470</name>
</gene>
<reference evidence="1 2" key="1">
    <citation type="submission" date="2016-04" db="EMBL/GenBank/DDBJ databases">
        <authorList>
            <consortium name="Pathogen Informatics"/>
        </authorList>
    </citation>
    <scope>NUCLEOTIDE SEQUENCE [LARGE SCALE GENOMIC DNA]</scope>
    <source>
        <strain evidence="1 2">H050680373</strain>
    </source>
</reference>
<dbReference type="EMBL" id="FKIF01000007">
    <property type="protein sequence ID" value="SAI71328.1"/>
    <property type="molecule type" value="Genomic_DNA"/>
</dbReference>
<name>A0A157SLI6_9BORD</name>
<organism evidence="1 2">
    <name type="scientific">Bordetella ansorpii</name>
    <dbReference type="NCBI Taxonomy" id="288768"/>
    <lineage>
        <taxon>Bacteria</taxon>
        <taxon>Pseudomonadati</taxon>
        <taxon>Pseudomonadota</taxon>
        <taxon>Betaproteobacteria</taxon>
        <taxon>Burkholderiales</taxon>
        <taxon>Alcaligenaceae</taxon>
        <taxon>Bordetella</taxon>
    </lineage>
</organism>
<dbReference type="Proteomes" id="UP000076848">
    <property type="component" value="Unassembled WGS sequence"/>
</dbReference>
<protein>
    <recommendedName>
        <fullName evidence="3">Motility protein</fullName>
    </recommendedName>
</protein>
<dbReference type="STRING" id="288768.SAMEA3906486_03470"/>
<evidence type="ECO:0008006" key="3">
    <source>
        <dbReference type="Google" id="ProtNLM"/>
    </source>
</evidence>
<proteinExistence type="predicted"/>
<evidence type="ECO:0000313" key="2">
    <source>
        <dbReference type="Proteomes" id="UP000076848"/>
    </source>
</evidence>
<dbReference type="InterPro" id="IPR025906">
    <property type="entry name" value="YjfB_motility"/>
</dbReference>
<dbReference type="Pfam" id="PF14070">
    <property type="entry name" value="YjfB_motility"/>
    <property type="match status" value="1"/>
</dbReference>
<sequence length="64" mass="6668">MDVDVNNAVYSAVALRNANAQENVQALLLKKVLNSQADTIATLMQSTAPKAVDATLGGTIDTHA</sequence>
<evidence type="ECO:0000313" key="1">
    <source>
        <dbReference type="EMBL" id="SAI71328.1"/>
    </source>
</evidence>
<dbReference type="RefSeq" id="WP_066129694.1">
    <property type="nucleotide sequence ID" value="NZ_FKIF01000007.1"/>
</dbReference>
<keyword evidence="2" id="KW-1185">Reference proteome</keyword>
<dbReference type="OrthoDB" id="8657602at2"/>
<dbReference type="AlphaFoldDB" id="A0A157SLI6"/>
<accession>A0A157SLI6</accession>